<dbReference type="PROSITE" id="PS50865">
    <property type="entry name" value="ZF_MYND_2"/>
    <property type="match status" value="1"/>
</dbReference>
<protein>
    <recommendedName>
        <fullName evidence="9">SET domain-containing protein</fullName>
    </recommendedName>
</protein>
<proteinExistence type="predicted"/>
<evidence type="ECO:0000259" key="5">
    <source>
        <dbReference type="PROSITE" id="PS50280"/>
    </source>
</evidence>
<sequence>MSDFASLKKVRQTRQRTSFPKIELPASHEMTNPNVVGETSVGRLPDESTKMQVDFEPLAAAPPSSAQAASTLNTEGLYTSLPPALEVRTSDTDGRGVYSKYFRKPGDVLLSVKPHIAALSNEHLEDYCSSCFAPKPSNGSLRRCTGCKVLHYCDAKCQNVDWAFHRHECAAIQKWISSSSENSGPASIPGDAIRCLGRISWRKQKLGQDSVWAKIDALQSHRTSISKDPNSYDSQTYTQLAHAIVRFLGLNSPQELAEYGMHNAADLVDLVSRFTTNTFTITTPSLAPLGACVSPCVALLNHSCDPSAVVVFPRVGSKEEEPLMQVIALKPIQPGEQILTAYIDTTLPSEKRQRILQDTYHFTCKCRLCSPPSHCPPDLREVMWCPKKCGGMCPLPTEENSLVRCNRCKAPVRDTDAVLDAVRVGEEALNKAEALQFSNPPKAIQLTTNLIPILVSAGAVPSSYPLLALSRLNASLLIARLPSTDPNVEEVLSPEVQSSAGFSESKITPDQAQEALDDAIRAATRASTGLTQILVNGHPMRGIALAELGKLLAVDEPKPTHLQEAGSLLSSQPPAAGTPFILNPRIKSSPPYPPSGPARLKLAYETLIRARQELMIGFGSGKNEGGQAGKQVRQLAVDIEKELMVWKDGLKMALQDQPRVAK</sequence>
<dbReference type="PROSITE" id="PS50280">
    <property type="entry name" value="SET"/>
    <property type="match status" value="1"/>
</dbReference>
<keyword evidence="1" id="KW-0479">Metal-binding</keyword>
<comment type="caution">
    <text evidence="7">The sequence shown here is derived from an EMBL/GenBank/DDBJ whole genome shotgun (WGS) entry which is preliminary data.</text>
</comment>
<gene>
    <name evidence="7" type="ORF">CPB84DRAFT_1687996</name>
</gene>
<dbReference type="Proteomes" id="UP000724874">
    <property type="component" value="Unassembled WGS sequence"/>
</dbReference>
<organism evidence="7 8">
    <name type="scientific">Gymnopilus junonius</name>
    <name type="common">Spectacular rustgill mushroom</name>
    <name type="synonym">Gymnopilus spectabilis subsp. junonius</name>
    <dbReference type="NCBI Taxonomy" id="109634"/>
    <lineage>
        <taxon>Eukaryota</taxon>
        <taxon>Fungi</taxon>
        <taxon>Dikarya</taxon>
        <taxon>Basidiomycota</taxon>
        <taxon>Agaricomycotina</taxon>
        <taxon>Agaricomycetes</taxon>
        <taxon>Agaricomycetidae</taxon>
        <taxon>Agaricales</taxon>
        <taxon>Agaricineae</taxon>
        <taxon>Hymenogastraceae</taxon>
        <taxon>Gymnopilus</taxon>
    </lineage>
</organism>
<evidence type="ECO:0000256" key="3">
    <source>
        <dbReference type="ARBA" id="ARBA00022833"/>
    </source>
</evidence>
<dbReference type="Pfam" id="PF00856">
    <property type="entry name" value="SET"/>
    <property type="match status" value="1"/>
</dbReference>
<dbReference type="Gene3D" id="2.170.270.10">
    <property type="entry name" value="SET domain"/>
    <property type="match status" value="1"/>
</dbReference>
<evidence type="ECO:0000313" key="7">
    <source>
        <dbReference type="EMBL" id="KAF8879329.1"/>
    </source>
</evidence>
<dbReference type="AlphaFoldDB" id="A0A9P5THT8"/>
<dbReference type="PANTHER" id="PTHR12197:SF251">
    <property type="entry name" value="EG:BACR7C10.4 PROTEIN"/>
    <property type="match status" value="1"/>
</dbReference>
<dbReference type="PANTHER" id="PTHR12197">
    <property type="entry name" value="HISTONE-LYSINE N-METHYLTRANSFERASE SMYD"/>
    <property type="match status" value="1"/>
</dbReference>
<feature type="domain" description="SET" evidence="5">
    <location>
        <begin position="83"/>
        <end position="343"/>
    </location>
</feature>
<dbReference type="Gene3D" id="6.10.140.2220">
    <property type="match status" value="1"/>
</dbReference>
<reference evidence="7" key="1">
    <citation type="submission" date="2020-11" db="EMBL/GenBank/DDBJ databases">
        <authorList>
            <consortium name="DOE Joint Genome Institute"/>
            <person name="Ahrendt S."/>
            <person name="Riley R."/>
            <person name="Andreopoulos W."/>
            <person name="LaButti K."/>
            <person name="Pangilinan J."/>
            <person name="Ruiz-duenas F.J."/>
            <person name="Barrasa J.M."/>
            <person name="Sanchez-Garcia M."/>
            <person name="Camarero S."/>
            <person name="Miyauchi S."/>
            <person name="Serrano A."/>
            <person name="Linde D."/>
            <person name="Babiker R."/>
            <person name="Drula E."/>
            <person name="Ayuso-Fernandez I."/>
            <person name="Pacheco R."/>
            <person name="Padilla G."/>
            <person name="Ferreira P."/>
            <person name="Barriuso J."/>
            <person name="Kellner H."/>
            <person name="Castanera R."/>
            <person name="Alfaro M."/>
            <person name="Ramirez L."/>
            <person name="Pisabarro A.G."/>
            <person name="Kuo A."/>
            <person name="Tritt A."/>
            <person name="Lipzen A."/>
            <person name="He G."/>
            <person name="Yan M."/>
            <person name="Ng V."/>
            <person name="Cullen D."/>
            <person name="Martin F."/>
            <person name="Rosso M.-N."/>
            <person name="Henrissat B."/>
            <person name="Hibbett D."/>
            <person name="Martinez A.T."/>
            <person name="Grigoriev I.V."/>
        </authorList>
    </citation>
    <scope>NUCLEOTIDE SEQUENCE</scope>
    <source>
        <strain evidence="7">AH 44721</strain>
    </source>
</reference>
<evidence type="ECO:0000313" key="8">
    <source>
        <dbReference type="Proteomes" id="UP000724874"/>
    </source>
</evidence>
<evidence type="ECO:0000259" key="6">
    <source>
        <dbReference type="PROSITE" id="PS50865"/>
    </source>
</evidence>
<evidence type="ECO:0000256" key="2">
    <source>
        <dbReference type="ARBA" id="ARBA00022771"/>
    </source>
</evidence>
<dbReference type="SMART" id="SM00317">
    <property type="entry name" value="SET"/>
    <property type="match status" value="1"/>
</dbReference>
<dbReference type="GO" id="GO:0008270">
    <property type="term" value="F:zinc ion binding"/>
    <property type="evidence" value="ECO:0007669"/>
    <property type="project" value="UniProtKB-KW"/>
</dbReference>
<dbReference type="EMBL" id="JADNYJ010000150">
    <property type="protein sequence ID" value="KAF8879329.1"/>
    <property type="molecule type" value="Genomic_DNA"/>
</dbReference>
<keyword evidence="3" id="KW-0862">Zinc</keyword>
<dbReference type="InterPro" id="IPR046341">
    <property type="entry name" value="SET_dom_sf"/>
</dbReference>
<dbReference type="InterPro" id="IPR001214">
    <property type="entry name" value="SET_dom"/>
</dbReference>
<dbReference type="Pfam" id="PF01753">
    <property type="entry name" value="zf-MYND"/>
    <property type="match status" value="1"/>
</dbReference>
<dbReference type="OrthoDB" id="265717at2759"/>
<name>A0A9P5THT8_GYMJU</name>
<dbReference type="GO" id="GO:0005634">
    <property type="term" value="C:nucleus"/>
    <property type="evidence" value="ECO:0007669"/>
    <property type="project" value="TreeGrafter"/>
</dbReference>
<evidence type="ECO:0000256" key="4">
    <source>
        <dbReference type="PROSITE-ProRule" id="PRU00134"/>
    </source>
</evidence>
<feature type="domain" description="MYND-type" evidence="6">
    <location>
        <begin position="128"/>
        <end position="169"/>
    </location>
</feature>
<dbReference type="SUPFAM" id="SSF82199">
    <property type="entry name" value="SET domain"/>
    <property type="match status" value="1"/>
</dbReference>
<keyword evidence="8" id="KW-1185">Reference proteome</keyword>
<evidence type="ECO:0000256" key="1">
    <source>
        <dbReference type="ARBA" id="ARBA00022723"/>
    </source>
</evidence>
<evidence type="ECO:0008006" key="9">
    <source>
        <dbReference type="Google" id="ProtNLM"/>
    </source>
</evidence>
<dbReference type="InterPro" id="IPR050869">
    <property type="entry name" value="H3K4_H4K5_MeTrfase"/>
</dbReference>
<dbReference type="InterPro" id="IPR002893">
    <property type="entry name" value="Znf_MYND"/>
</dbReference>
<dbReference type="Gene3D" id="1.10.220.160">
    <property type="match status" value="1"/>
</dbReference>
<dbReference type="SUPFAM" id="SSF144232">
    <property type="entry name" value="HIT/MYND zinc finger-like"/>
    <property type="match status" value="1"/>
</dbReference>
<keyword evidence="2 4" id="KW-0863">Zinc-finger</keyword>
<accession>A0A9P5THT8</accession>